<dbReference type="AlphaFoldDB" id="A0AAW2RFS8"/>
<reference evidence="4" key="1">
    <citation type="submission" date="2020-06" db="EMBL/GenBank/DDBJ databases">
        <authorList>
            <person name="Li T."/>
            <person name="Hu X."/>
            <person name="Zhang T."/>
            <person name="Song X."/>
            <person name="Zhang H."/>
            <person name="Dai N."/>
            <person name="Sheng W."/>
            <person name="Hou X."/>
            <person name="Wei L."/>
        </authorList>
    </citation>
    <scope>NUCLEOTIDE SEQUENCE</scope>
    <source>
        <strain evidence="4">G02</strain>
        <tissue evidence="4">Leaf</tissue>
    </source>
</reference>
<dbReference type="PANTHER" id="PTHR31286:SF178">
    <property type="entry name" value="DUF4283 DOMAIN-CONTAINING PROTEIN"/>
    <property type="match status" value="1"/>
</dbReference>
<organism evidence="4">
    <name type="scientific">Sesamum radiatum</name>
    <name type="common">Black benniseed</name>
    <dbReference type="NCBI Taxonomy" id="300843"/>
    <lineage>
        <taxon>Eukaryota</taxon>
        <taxon>Viridiplantae</taxon>
        <taxon>Streptophyta</taxon>
        <taxon>Embryophyta</taxon>
        <taxon>Tracheophyta</taxon>
        <taxon>Spermatophyta</taxon>
        <taxon>Magnoliopsida</taxon>
        <taxon>eudicotyledons</taxon>
        <taxon>Gunneridae</taxon>
        <taxon>Pentapetalae</taxon>
        <taxon>asterids</taxon>
        <taxon>lamiids</taxon>
        <taxon>Lamiales</taxon>
        <taxon>Pedaliaceae</taxon>
        <taxon>Sesamum</taxon>
    </lineage>
</organism>
<keyword evidence="1" id="KW-0479">Metal-binding</keyword>
<dbReference type="InterPro" id="IPR025558">
    <property type="entry name" value="DUF4283"/>
</dbReference>
<evidence type="ECO:0000259" key="3">
    <source>
        <dbReference type="PROSITE" id="PS50158"/>
    </source>
</evidence>
<feature type="domain" description="CCHC-type" evidence="3">
    <location>
        <begin position="207"/>
        <end position="220"/>
    </location>
</feature>
<comment type="caution">
    <text evidence="4">The sequence shown here is derived from an EMBL/GenBank/DDBJ whole genome shotgun (WGS) entry which is preliminary data.</text>
</comment>
<evidence type="ECO:0000256" key="1">
    <source>
        <dbReference type="PROSITE-ProRule" id="PRU00047"/>
    </source>
</evidence>
<sequence>MESAAEMLGKGLVLTEAEQDGLLFQDGEWLGTEEHEGYYLVGRILSSKAHKIEFIRSTLTSVMNPKKGMSVKDIGMGRLLFKFNHSLDRERILEGQPWTFERNLIVLGSVGADDNPATVDLNWCPFFMHIHGLPLCRMTPAIAKQIGDRIGRSVAIDRGTSGGGGATMRIKVEVDVRKPLFRCLKVGSLGGESLTVTFTYERLPYFCYTCGILGHIGRYCEHQYAIGQSGTEAEAQYGPWLCAANGRGNFRRYIGGYTAEGRWNGRGYLVATFDNAGVVGRRGVSIFDPTKSSNNCDTPNLVPRKDKMSVNFQKPITDSQREIESWSMGPPLNDHTIQAGLITHVPMSKPSNNSETQFVQEEINDVHIAYPSVGHITRSESLPTKQDTRERGMTPQVESGQQDDASSLINQNTASSYIVNDMLKNKQKLASSGSQAEQPSSLSSALAEVPIIF</sequence>
<keyword evidence="1" id="KW-0862">Zinc</keyword>
<name>A0AAW2RFS8_SESRA</name>
<reference evidence="4" key="2">
    <citation type="journal article" date="2024" name="Plant">
        <title>Genomic evolution and insights into agronomic trait innovations of Sesamum species.</title>
        <authorList>
            <person name="Miao H."/>
            <person name="Wang L."/>
            <person name="Qu L."/>
            <person name="Liu H."/>
            <person name="Sun Y."/>
            <person name="Le M."/>
            <person name="Wang Q."/>
            <person name="Wei S."/>
            <person name="Zheng Y."/>
            <person name="Lin W."/>
            <person name="Duan Y."/>
            <person name="Cao H."/>
            <person name="Xiong S."/>
            <person name="Wang X."/>
            <person name="Wei L."/>
            <person name="Li C."/>
            <person name="Ma Q."/>
            <person name="Ju M."/>
            <person name="Zhao R."/>
            <person name="Li G."/>
            <person name="Mu C."/>
            <person name="Tian Q."/>
            <person name="Mei H."/>
            <person name="Zhang T."/>
            <person name="Gao T."/>
            <person name="Zhang H."/>
        </authorList>
    </citation>
    <scope>NUCLEOTIDE SEQUENCE</scope>
    <source>
        <strain evidence="4">G02</strain>
    </source>
</reference>
<dbReference type="GO" id="GO:0008270">
    <property type="term" value="F:zinc ion binding"/>
    <property type="evidence" value="ECO:0007669"/>
    <property type="project" value="UniProtKB-KW"/>
</dbReference>
<dbReference type="GO" id="GO:0003676">
    <property type="term" value="F:nucleic acid binding"/>
    <property type="evidence" value="ECO:0007669"/>
    <property type="project" value="InterPro"/>
</dbReference>
<dbReference type="EMBL" id="JACGWJ010000013">
    <property type="protein sequence ID" value="KAL0378891.1"/>
    <property type="molecule type" value="Genomic_DNA"/>
</dbReference>
<protein>
    <recommendedName>
        <fullName evidence="3">CCHC-type domain-containing protein</fullName>
    </recommendedName>
</protein>
<accession>A0AAW2RFS8</accession>
<dbReference type="Pfam" id="PF14111">
    <property type="entry name" value="DUF4283"/>
    <property type="match status" value="1"/>
</dbReference>
<gene>
    <name evidence="4" type="ORF">Sradi_3194600</name>
</gene>
<feature type="region of interest" description="Disordered" evidence="2">
    <location>
        <begin position="378"/>
        <end position="406"/>
    </location>
</feature>
<dbReference type="PANTHER" id="PTHR31286">
    <property type="entry name" value="GLYCINE-RICH CELL WALL STRUCTURAL PROTEIN 1.8-LIKE"/>
    <property type="match status" value="1"/>
</dbReference>
<dbReference type="Pfam" id="PF14392">
    <property type="entry name" value="zf-CCHC_4"/>
    <property type="match status" value="1"/>
</dbReference>
<proteinExistence type="predicted"/>
<dbReference type="InterPro" id="IPR025836">
    <property type="entry name" value="Zn_knuckle_CX2CX4HX4C"/>
</dbReference>
<keyword evidence="1" id="KW-0863">Zinc-finger</keyword>
<dbReference type="PROSITE" id="PS50158">
    <property type="entry name" value="ZF_CCHC"/>
    <property type="match status" value="1"/>
</dbReference>
<dbReference type="InterPro" id="IPR001878">
    <property type="entry name" value="Znf_CCHC"/>
</dbReference>
<dbReference type="InterPro" id="IPR040256">
    <property type="entry name" value="At4g02000-like"/>
</dbReference>
<evidence type="ECO:0000313" key="4">
    <source>
        <dbReference type="EMBL" id="KAL0378891.1"/>
    </source>
</evidence>
<feature type="compositionally biased region" description="Polar residues" evidence="2">
    <location>
        <begin position="396"/>
        <end position="406"/>
    </location>
</feature>
<evidence type="ECO:0000256" key="2">
    <source>
        <dbReference type="SAM" id="MobiDB-lite"/>
    </source>
</evidence>